<proteinExistence type="predicted"/>
<evidence type="ECO:0000256" key="5">
    <source>
        <dbReference type="ARBA" id="ARBA00023136"/>
    </source>
</evidence>
<dbReference type="Proteomes" id="UP000315677">
    <property type="component" value="Unassembled WGS sequence"/>
</dbReference>
<feature type="transmembrane region" description="Helical" evidence="6">
    <location>
        <begin position="282"/>
        <end position="306"/>
    </location>
</feature>
<dbReference type="RefSeq" id="WP_170231220.1">
    <property type="nucleotide sequence ID" value="NZ_VFPA01000001.1"/>
</dbReference>
<keyword evidence="2" id="KW-1003">Cell membrane</keyword>
<evidence type="ECO:0000256" key="2">
    <source>
        <dbReference type="ARBA" id="ARBA00022475"/>
    </source>
</evidence>
<reference evidence="7 8" key="1">
    <citation type="submission" date="2019-06" db="EMBL/GenBank/DDBJ databases">
        <title>Sequencing the genomes of 1000 actinobacteria strains.</title>
        <authorList>
            <person name="Klenk H.-P."/>
        </authorList>
    </citation>
    <scope>NUCLEOTIDE SEQUENCE [LARGE SCALE GENOMIC DNA]</scope>
    <source>
        <strain evidence="7 8">DSM 45301</strain>
    </source>
</reference>
<feature type="transmembrane region" description="Helical" evidence="6">
    <location>
        <begin position="83"/>
        <end position="107"/>
    </location>
</feature>
<name>A0A543DZH6_9PSEU</name>
<keyword evidence="3 6" id="KW-0812">Transmembrane</keyword>
<sequence>MVNRSALIRRAGWNLADQVVSSVTNAALSVVVARSVAADAFGGFAVAFTVFAVLVGVSRAVATTPLLIRFAGAEPERFRPASAAALGTALSLGLLAGAGCLLAGAWFDGPTGSALSALGVVFPGLLVQDAWRQVFFAEGRPAAATLNDTAWAVVQVAVVGALLLADVDTVGPLVLAWGGSAVMAAVLGVRQARNRPRPSATTGWLRDHRDLTGVLLTEFGTQQGSMQGALLVIAAVGSLAAIGALRGVQVLLGVTNILLMAAVAFALPELSRRRDRLTPRQWYGAAVGLSAVVAGLGFLWGLGFLLAPDAFGRALLGDTWDGVSEILFASVLGNALLASGIGPATMMRAMDRARMTLALNAVQCPLAFVCGVVGVLLWDAQGAVWGFAVAYAVTSPFWWLRLRREVRRFGSERVAS</sequence>
<dbReference type="CDD" id="cd13126">
    <property type="entry name" value="MATE_like_11"/>
    <property type="match status" value="1"/>
</dbReference>
<accession>A0A543DZH6</accession>
<comment type="subcellular location">
    <subcellularLocation>
        <location evidence="1">Cell membrane</location>
        <topology evidence="1">Multi-pass membrane protein</topology>
    </subcellularLocation>
</comment>
<feature type="transmembrane region" description="Helical" evidence="6">
    <location>
        <begin position="228"/>
        <end position="245"/>
    </location>
</feature>
<dbReference type="EMBL" id="VFPA01000001">
    <property type="protein sequence ID" value="TQM14761.1"/>
    <property type="molecule type" value="Genomic_DNA"/>
</dbReference>
<feature type="transmembrane region" description="Helical" evidence="6">
    <location>
        <begin position="383"/>
        <end position="400"/>
    </location>
</feature>
<evidence type="ECO:0000313" key="7">
    <source>
        <dbReference type="EMBL" id="TQM14761.1"/>
    </source>
</evidence>
<gene>
    <name evidence="7" type="ORF">FB558_1535</name>
</gene>
<evidence type="ECO:0000256" key="4">
    <source>
        <dbReference type="ARBA" id="ARBA00022989"/>
    </source>
</evidence>
<protein>
    <submittedName>
        <fullName evidence="7">O-antigen/teichoic acid export membrane protein</fullName>
    </submittedName>
</protein>
<keyword evidence="8" id="KW-1185">Reference proteome</keyword>
<dbReference type="InterPro" id="IPR050833">
    <property type="entry name" value="Poly_Biosynth_Transport"/>
</dbReference>
<evidence type="ECO:0000256" key="3">
    <source>
        <dbReference type="ARBA" id="ARBA00022692"/>
    </source>
</evidence>
<comment type="caution">
    <text evidence="7">The sequence shown here is derived from an EMBL/GenBank/DDBJ whole genome shotgun (WGS) entry which is preliminary data.</text>
</comment>
<feature type="transmembrane region" description="Helical" evidence="6">
    <location>
        <begin position="326"/>
        <end position="345"/>
    </location>
</feature>
<feature type="transmembrane region" description="Helical" evidence="6">
    <location>
        <begin position="251"/>
        <end position="270"/>
    </location>
</feature>
<keyword evidence="4 6" id="KW-1133">Transmembrane helix</keyword>
<feature type="transmembrane region" description="Helical" evidence="6">
    <location>
        <begin position="170"/>
        <end position="189"/>
    </location>
</feature>
<dbReference type="PANTHER" id="PTHR30250">
    <property type="entry name" value="PST FAMILY PREDICTED COLANIC ACID TRANSPORTER"/>
    <property type="match status" value="1"/>
</dbReference>
<dbReference type="PANTHER" id="PTHR30250:SF26">
    <property type="entry name" value="PSMA PROTEIN"/>
    <property type="match status" value="1"/>
</dbReference>
<evidence type="ECO:0000313" key="8">
    <source>
        <dbReference type="Proteomes" id="UP000315677"/>
    </source>
</evidence>
<evidence type="ECO:0000256" key="6">
    <source>
        <dbReference type="SAM" id="Phobius"/>
    </source>
</evidence>
<feature type="transmembrane region" description="Helical" evidence="6">
    <location>
        <begin position="357"/>
        <end position="377"/>
    </location>
</feature>
<keyword evidence="5 6" id="KW-0472">Membrane</keyword>
<evidence type="ECO:0000256" key="1">
    <source>
        <dbReference type="ARBA" id="ARBA00004651"/>
    </source>
</evidence>
<dbReference type="GO" id="GO:0005886">
    <property type="term" value="C:plasma membrane"/>
    <property type="evidence" value="ECO:0007669"/>
    <property type="project" value="UniProtKB-SubCell"/>
</dbReference>
<organism evidence="7 8">
    <name type="scientific">Pseudonocardia kunmingensis</name>
    <dbReference type="NCBI Taxonomy" id="630975"/>
    <lineage>
        <taxon>Bacteria</taxon>
        <taxon>Bacillati</taxon>
        <taxon>Actinomycetota</taxon>
        <taxon>Actinomycetes</taxon>
        <taxon>Pseudonocardiales</taxon>
        <taxon>Pseudonocardiaceae</taxon>
        <taxon>Pseudonocardia</taxon>
    </lineage>
</organism>
<feature type="transmembrane region" description="Helical" evidence="6">
    <location>
        <begin position="113"/>
        <end position="131"/>
    </location>
</feature>
<feature type="transmembrane region" description="Helical" evidence="6">
    <location>
        <begin position="40"/>
        <end position="62"/>
    </location>
</feature>
<dbReference type="AlphaFoldDB" id="A0A543DZH6"/>